<evidence type="ECO:0000313" key="1">
    <source>
        <dbReference type="EMBL" id="SJL00862.1"/>
    </source>
</evidence>
<gene>
    <name evidence="1" type="ORF">ARMOST_04176</name>
</gene>
<dbReference type="Proteomes" id="UP000219338">
    <property type="component" value="Unassembled WGS sequence"/>
</dbReference>
<dbReference type="AlphaFoldDB" id="A0A284QWN9"/>
<organism evidence="1 2">
    <name type="scientific">Armillaria ostoyae</name>
    <name type="common">Armillaria root rot fungus</name>
    <dbReference type="NCBI Taxonomy" id="47428"/>
    <lineage>
        <taxon>Eukaryota</taxon>
        <taxon>Fungi</taxon>
        <taxon>Dikarya</taxon>
        <taxon>Basidiomycota</taxon>
        <taxon>Agaricomycotina</taxon>
        <taxon>Agaricomycetes</taxon>
        <taxon>Agaricomycetidae</taxon>
        <taxon>Agaricales</taxon>
        <taxon>Marasmiineae</taxon>
        <taxon>Physalacriaceae</taxon>
        <taxon>Armillaria</taxon>
    </lineage>
</organism>
<evidence type="ECO:0000313" key="2">
    <source>
        <dbReference type="Proteomes" id="UP000219338"/>
    </source>
</evidence>
<sequence length="417" mass="46484">MADRDRDRTVSHAFVLLVLCHSGRYKYARFRPWPVIAPTPLALLPYAMAAPLPDTKFSLSPPLYTYITFSIDVAATLKLYCGGGDEAMLQKLDGLQNHKYAGYCLDIVEPDSEEAVYTIITVRPVQQGLTKPHPRKPQHARPTMCIPVLPTTAHPRSRKPFKVAKGPLPWENCYHPTCYDFCMRVPTERLDYFQSPSAGGNLSLELMKACKEDKLYSELLRTGLDDDRILRILDGQEEAPDTDVSDDASQTSTDSAASQIFLAKVPGCDKLEEDRIFVPVMRINLVLSNVPEISDPSQLFGDMDLFQEIVQEYQLALYGSTVFPQPESEVDITPCPDDYSVYSSESAASVTSTEDLGSDFPESHALDLSLADESDDSSNLPAAVPPRKGKWRVKSIFRRAIVNLVQFFKGHKLSAKL</sequence>
<dbReference type="EMBL" id="FUEG01000002">
    <property type="protein sequence ID" value="SJL00862.1"/>
    <property type="molecule type" value="Genomic_DNA"/>
</dbReference>
<proteinExistence type="predicted"/>
<dbReference type="OMA" id="LPWENCY"/>
<dbReference type="OrthoDB" id="3053346at2759"/>
<protein>
    <submittedName>
        <fullName evidence="1">Uncharacterized protein</fullName>
    </submittedName>
</protein>
<keyword evidence="2" id="KW-1185">Reference proteome</keyword>
<accession>A0A284QWN9</accession>
<reference evidence="2" key="1">
    <citation type="journal article" date="2017" name="Nat. Ecol. Evol.">
        <title>Genome expansion and lineage-specific genetic innovations in the forest pathogenic fungi Armillaria.</title>
        <authorList>
            <person name="Sipos G."/>
            <person name="Prasanna A.N."/>
            <person name="Walter M.C."/>
            <person name="O'Connor E."/>
            <person name="Balint B."/>
            <person name="Krizsan K."/>
            <person name="Kiss B."/>
            <person name="Hess J."/>
            <person name="Varga T."/>
            <person name="Slot J."/>
            <person name="Riley R."/>
            <person name="Boka B."/>
            <person name="Rigling D."/>
            <person name="Barry K."/>
            <person name="Lee J."/>
            <person name="Mihaltcheva S."/>
            <person name="LaButti K."/>
            <person name="Lipzen A."/>
            <person name="Waldron R."/>
            <person name="Moloney N.M."/>
            <person name="Sperisen C."/>
            <person name="Kredics L."/>
            <person name="Vagvoelgyi C."/>
            <person name="Patrignani A."/>
            <person name="Fitzpatrick D."/>
            <person name="Nagy I."/>
            <person name="Doyle S."/>
            <person name="Anderson J.B."/>
            <person name="Grigoriev I.V."/>
            <person name="Gueldener U."/>
            <person name="Muensterkoetter M."/>
            <person name="Nagy L.G."/>
        </authorList>
    </citation>
    <scope>NUCLEOTIDE SEQUENCE [LARGE SCALE GENOMIC DNA]</scope>
    <source>
        <strain evidence="2">C18/9</strain>
    </source>
</reference>
<name>A0A284QWN9_ARMOS</name>